<dbReference type="InterPro" id="IPR029063">
    <property type="entry name" value="SAM-dependent_MTases_sf"/>
</dbReference>
<gene>
    <name evidence="1" type="ORF">PAM7971_02790</name>
</gene>
<protein>
    <recommendedName>
        <fullName evidence="3">Methyltransferase</fullName>
    </recommendedName>
</protein>
<keyword evidence="2" id="KW-1185">Reference proteome</keyword>
<dbReference type="Gene3D" id="3.40.50.150">
    <property type="entry name" value="Vaccinia Virus protein VP39"/>
    <property type="match status" value="1"/>
</dbReference>
<dbReference type="Proteomes" id="UP000193307">
    <property type="component" value="Unassembled WGS sequence"/>
</dbReference>
<reference evidence="1 2" key="1">
    <citation type="submission" date="2017-03" db="EMBL/GenBank/DDBJ databases">
        <authorList>
            <person name="Afonso C.L."/>
            <person name="Miller P.J."/>
            <person name="Scott M.A."/>
            <person name="Spackman E."/>
            <person name="Goraichik I."/>
            <person name="Dimitrov K.M."/>
            <person name="Suarez D.L."/>
            <person name="Swayne D.E."/>
        </authorList>
    </citation>
    <scope>NUCLEOTIDE SEQUENCE [LARGE SCALE GENOMIC DNA]</scope>
    <source>
        <strain evidence="1 2">CECT 7971</strain>
    </source>
</reference>
<organism evidence="1 2">
    <name type="scientific">Pacificibacter marinus</name>
    <dbReference type="NCBI Taxonomy" id="658057"/>
    <lineage>
        <taxon>Bacteria</taxon>
        <taxon>Pseudomonadati</taxon>
        <taxon>Pseudomonadota</taxon>
        <taxon>Alphaproteobacteria</taxon>
        <taxon>Rhodobacterales</taxon>
        <taxon>Roseobacteraceae</taxon>
        <taxon>Pacificibacter</taxon>
    </lineage>
</organism>
<name>A0A1Y5T7S1_9RHOB</name>
<sequence length="205" mass="23433">MSQAAPHHTFPPEGPELTFPFEVTLWVREAYDLATTILEYGSGGSTAMASQMSGKTVFSVESSASWHHAMAVWFDDNPPVSDVRLHYQNIGKTREWGWPETDANWRKYPKYPLSVWQRDDFQHPDLVLIDGRFRVGCFLTTLLSITKPVTVLFDDYVGREKQYQICETFAPITQTQGRMVEFKLEPTQLDPTRLLDVITAFGKPN</sequence>
<evidence type="ECO:0000313" key="2">
    <source>
        <dbReference type="Proteomes" id="UP000193307"/>
    </source>
</evidence>
<dbReference type="AlphaFoldDB" id="A0A1Y5T7S1"/>
<dbReference type="STRING" id="658057.SAMN04488032_10999"/>
<proteinExistence type="predicted"/>
<accession>A0A1Y5T7S1</accession>
<evidence type="ECO:0008006" key="3">
    <source>
        <dbReference type="Google" id="ProtNLM"/>
    </source>
</evidence>
<dbReference type="EMBL" id="FWFW01000009">
    <property type="protein sequence ID" value="SLN54398.1"/>
    <property type="molecule type" value="Genomic_DNA"/>
</dbReference>
<dbReference type="OrthoDB" id="7445868at2"/>
<evidence type="ECO:0000313" key="1">
    <source>
        <dbReference type="EMBL" id="SLN54398.1"/>
    </source>
</evidence>